<dbReference type="Pfam" id="PF00171">
    <property type="entry name" value="Aldedh"/>
    <property type="match status" value="1"/>
</dbReference>
<dbReference type="PROSITE" id="PS00687">
    <property type="entry name" value="ALDEHYDE_DEHYDR_GLU"/>
    <property type="match status" value="1"/>
</dbReference>
<dbReference type="InterPro" id="IPR029510">
    <property type="entry name" value="Ald_DH_CS_GLU"/>
</dbReference>
<dbReference type="EC" id="1.2.1.3" evidence="6"/>
<comment type="similarity">
    <text evidence="1 4">Belongs to the aldehyde dehydrogenase family.</text>
</comment>
<sequence>MAATATRDDWKTLADQVEIPHQAFIDGRYVDALSGETFDDISPIDGRRLAQVASCGSADVDVAVAGARRAFESGVWSRSAPKQRKAVLLRLAELIREHADELAVLETLDMGKPISDALADDMRLSADCIQYYGEAVDKVYDEIAPTGPNAISMIRREPLGVVAAVVPWNFPLMMAAWKLGPALAAGNSVVLKPAEQSPLTALRLGALAAEAGIPDGVVQVVPGDGPGAGRPLGLHPDVDMVTFTGSTEVGKLFLRYAGESNMKRVALECGGKSPHIILPDCGDLAAAASAAAWGVFYNQGEVCNAGSRVLVHRDVKDAFMEHLLAAAGAIRPADPLDPAARLGAMVDRTQTDRVLSYIESGRGAGAEVVLGGSQARTETGGWYIEPTIFDRVSNDMTIAQEEIFGPVLATIDVASEDEAIAVANDTIYGLAAAVWTDNIDRAHRVARAIRAGVVWVNTFDAGDITSPFGGFKQSGFGRDKSMHALDKYTDLKTIWVALRD</sequence>
<dbReference type="GO" id="GO:0004029">
    <property type="term" value="F:aldehyde dehydrogenase (NAD+) activity"/>
    <property type="evidence" value="ECO:0007669"/>
    <property type="project" value="UniProtKB-EC"/>
</dbReference>
<accession>A0A6J4U5R2</accession>
<dbReference type="EMBL" id="CADCWC010000285">
    <property type="protein sequence ID" value="CAA9541281.1"/>
    <property type="molecule type" value="Genomic_DNA"/>
</dbReference>
<evidence type="ECO:0000256" key="4">
    <source>
        <dbReference type="RuleBase" id="RU003345"/>
    </source>
</evidence>
<evidence type="ECO:0000259" key="5">
    <source>
        <dbReference type="Pfam" id="PF00171"/>
    </source>
</evidence>
<proteinExistence type="inferred from homology"/>
<evidence type="ECO:0000256" key="2">
    <source>
        <dbReference type="ARBA" id="ARBA00023002"/>
    </source>
</evidence>
<protein>
    <submittedName>
        <fullName evidence="6">Aldehyde dehydrogenase</fullName>
        <ecNumber evidence="6">1.2.1.3</ecNumber>
    </submittedName>
</protein>
<dbReference type="PROSITE" id="PS00070">
    <property type="entry name" value="ALDEHYDE_DEHYDR_CYS"/>
    <property type="match status" value="1"/>
</dbReference>
<dbReference type="Gene3D" id="3.40.605.10">
    <property type="entry name" value="Aldehyde Dehydrogenase, Chain A, domain 1"/>
    <property type="match status" value="1"/>
</dbReference>
<dbReference type="Gene3D" id="3.40.309.10">
    <property type="entry name" value="Aldehyde Dehydrogenase, Chain A, domain 2"/>
    <property type="match status" value="1"/>
</dbReference>
<dbReference type="FunFam" id="3.40.605.10:FF:000026">
    <property type="entry name" value="Aldehyde dehydrogenase, putative"/>
    <property type="match status" value="1"/>
</dbReference>
<evidence type="ECO:0000313" key="6">
    <source>
        <dbReference type="EMBL" id="CAA9541281.1"/>
    </source>
</evidence>
<feature type="active site" evidence="3">
    <location>
        <position position="268"/>
    </location>
</feature>
<dbReference type="SUPFAM" id="SSF53720">
    <property type="entry name" value="ALDH-like"/>
    <property type="match status" value="1"/>
</dbReference>
<dbReference type="PANTHER" id="PTHR11699">
    <property type="entry name" value="ALDEHYDE DEHYDROGENASE-RELATED"/>
    <property type="match status" value="1"/>
</dbReference>
<evidence type="ECO:0000256" key="1">
    <source>
        <dbReference type="ARBA" id="ARBA00009986"/>
    </source>
</evidence>
<dbReference type="InterPro" id="IPR015590">
    <property type="entry name" value="Aldehyde_DH_dom"/>
</dbReference>
<keyword evidence="2 4" id="KW-0560">Oxidoreductase</keyword>
<dbReference type="AlphaFoldDB" id="A0A6J4U5R2"/>
<dbReference type="FunFam" id="3.40.605.10:FF:000001">
    <property type="entry name" value="Aldehyde dehydrogenase 1"/>
    <property type="match status" value="1"/>
</dbReference>
<reference evidence="6" key="1">
    <citation type="submission" date="2020-02" db="EMBL/GenBank/DDBJ databases">
        <authorList>
            <person name="Meier V. D."/>
        </authorList>
    </citation>
    <scope>NUCLEOTIDE SEQUENCE</scope>
    <source>
        <strain evidence="6">AVDCRST_MAG79</strain>
    </source>
</reference>
<evidence type="ECO:0000256" key="3">
    <source>
        <dbReference type="PROSITE-ProRule" id="PRU10007"/>
    </source>
</evidence>
<name>A0A6J4U5R2_9ACTN</name>
<dbReference type="InterPro" id="IPR016162">
    <property type="entry name" value="Ald_DH_N"/>
</dbReference>
<organism evidence="6">
    <name type="scientific">uncultured Thermoleophilia bacterium</name>
    <dbReference type="NCBI Taxonomy" id="1497501"/>
    <lineage>
        <taxon>Bacteria</taxon>
        <taxon>Bacillati</taxon>
        <taxon>Actinomycetota</taxon>
        <taxon>Thermoleophilia</taxon>
        <taxon>environmental samples</taxon>
    </lineage>
</organism>
<dbReference type="InterPro" id="IPR016163">
    <property type="entry name" value="Ald_DH_C"/>
</dbReference>
<gene>
    <name evidence="6" type="ORF">AVDCRST_MAG79-1885</name>
</gene>
<dbReference type="InterPro" id="IPR016160">
    <property type="entry name" value="Ald_DH_CS_CYS"/>
</dbReference>
<dbReference type="FunFam" id="3.40.309.10:FF:000012">
    <property type="entry name" value="Betaine aldehyde dehydrogenase"/>
    <property type="match status" value="1"/>
</dbReference>
<dbReference type="CDD" id="cd07112">
    <property type="entry name" value="ALDH_GABALDH-PuuC"/>
    <property type="match status" value="1"/>
</dbReference>
<dbReference type="InterPro" id="IPR016161">
    <property type="entry name" value="Ald_DH/histidinol_DH"/>
</dbReference>
<feature type="domain" description="Aldehyde dehydrogenase" evidence="5">
    <location>
        <begin position="31"/>
        <end position="494"/>
    </location>
</feature>